<name>A0A562ZR76_9BURK</name>
<dbReference type="OrthoDB" id="8949730at2"/>
<organism evidence="1 2">
    <name type="scientific">Caenimonas sedimenti</name>
    <dbReference type="NCBI Taxonomy" id="2596921"/>
    <lineage>
        <taxon>Bacteria</taxon>
        <taxon>Pseudomonadati</taxon>
        <taxon>Pseudomonadota</taxon>
        <taxon>Betaproteobacteria</taxon>
        <taxon>Burkholderiales</taxon>
        <taxon>Comamonadaceae</taxon>
        <taxon>Caenimonas</taxon>
    </lineage>
</organism>
<dbReference type="RefSeq" id="WP_145893340.1">
    <property type="nucleotide sequence ID" value="NZ_VOBQ01000009.1"/>
</dbReference>
<keyword evidence="2" id="KW-1185">Reference proteome</keyword>
<evidence type="ECO:0000313" key="1">
    <source>
        <dbReference type="EMBL" id="TWO71110.1"/>
    </source>
</evidence>
<dbReference type="EMBL" id="VOBQ01000009">
    <property type="protein sequence ID" value="TWO71110.1"/>
    <property type="molecule type" value="Genomic_DNA"/>
</dbReference>
<dbReference type="AlphaFoldDB" id="A0A562ZR76"/>
<reference evidence="1 2" key="1">
    <citation type="submission" date="2019-07" db="EMBL/GenBank/DDBJ databases">
        <title>Caenimonas sedimenti sp. nov., isolated from activated sludge.</title>
        <authorList>
            <person name="Xu J."/>
        </authorList>
    </citation>
    <scope>NUCLEOTIDE SEQUENCE [LARGE SCALE GENOMIC DNA]</scope>
    <source>
        <strain evidence="1 2">HX-9-20</strain>
    </source>
</reference>
<evidence type="ECO:0000313" key="2">
    <source>
        <dbReference type="Proteomes" id="UP000318199"/>
    </source>
</evidence>
<dbReference type="Proteomes" id="UP000318199">
    <property type="component" value="Unassembled WGS sequence"/>
</dbReference>
<gene>
    <name evidence="1" type="ORF">FN976_12385</name>
</gene>
<accession>A0A562ZR76</accession>
<sequence length="334" mass="35355">MFWYWIVTGETQTVLYDQFLIEVYDQAGTRLGSLGDGYSNLNAATNWKQGAVNLSAYKGQTVELRFSAITDGSGPTTFYIDDVSLSSVTAGNYGLAAPANGMWWNPQESGRGFFIDRQGNQISLGAYMYEESGSATWYTGLATLQADGTYQGALIRYAGGQTLTGSYQAPGTTQTVAQVTLLFTTGTTGTIVVEMTGGGGRNIQIQLFRAGSGPAASNAQFNNGTWWNESESGRGFVLEVQGNTVMLGSFMYEASGQPVWYLATGSLASASSFTLPLVQNAGGQSLNGNYKAPAALFAPIGSVTFQATSATTATLTLPGGRQIPLKRLVFNTGT</sequence>
<proteinExistence type="predicted"/>
<comment type="caution">
    <text evidence="1">The sequence shown here is derived from an EMBL/GenBank/DDBJ whole genome shotgun (WGS) entry which is preliminary data.</text>
</comment>
<protein>
    <submittedName>
        <fullName evidence="1">Uncharacterized protein</fullName>
    </submittedName>
</protein>